<evidence type="ECO:0000256" key="1">
    <source>
        <dbReference type="SAM" id="Coils"/>
    </source>
</evidence>
<comment type="caution">
    <text evidence="2">The sequence shown here is derived from an EMBL/GenBank/DDBJ whole genome shotgun (WGS) entry which is preliminary data.</text>
</comment>
<dbReference type="EMBL" id="JWZT01005339">
    <property type="protein sequence ID" value="KII61498.1"/>
    <property type="molecule type" value="Genomic_DNA"/>
</dbReference>
<evidence type="ECO:0000313" key="2">
    <source>
        <dbReference type="EMBL" id="KII61498.1"/>
    </source>
</evidence>
<proteinExistence type="predicted"/>
<gene>
    <name evidence="2" type="ORF">RF11_12914</name>
</gene>
<feature type="coiled-coil region" evidence="1">
    <location>
        <begin position="64"/>
        <end position="91"/>
    </location>
</feature>
<name>A0A0C2I8E3_THEKT</name>
<dbReference type="Proteomes" id="UP000031668">
    <property type="component" value="Unassembled WGS sequence"/>
</dbReference>
<keyword evidence="3" id="KW-1185">Reference proteome</keyword>
<reference evidence="2 3" key="1">
    <citation type="journal article" date="2014" name="Genome Biol. Evol.">
        <title>The genome of the myxosporean Thelohanellus kitauei shows adaptations to nutrient acquisition within its fish host.</title>
        <authorList>
            <person name="Yang Y."/>
            <person name="Xiong J."/>
            <person name="Zhou Z."/>
            <person name="Huo F."/>
            <person name="Miao W."/>
            <person name="Ran C."/>
            <person name="Liu Y."/>
            <person name="Zhang J."/>
            <person name="Feng J."/>
            <person name="Wang M."/>
            <person name="Wang M."/>
            <person name="Wang L."/>
            <person name="Yao B."/>
        </authorList>
    </citation>
    <scope>NUCLEOTIDE SEQUENCE [LARGE SCALE GENOMIC DNA]</scope>
    <source>
        <strain evidence="2">Wuqing</strain>
    </source>
</reference>
<dbReference type="AlphaFoldDB" id="A0A0C2I8E3"/>
<sequence length="103" mass="12258">MNKYDLKDEEILILDTRSIKKRIAEVVTKDIDLILFRKKFNDSVIYCDESNENDLFKPESTYIYEQNKSEISRLKSEVEQLKNELIAEKLKNNPNDQNTLEEQ</sequence>
<accession>A0A0C2I8E3</accession>
<organism evidence="2 3">
    <name type="scientific">Thelohanellus kitauei</name>
    <name type="common">Myxosporean</name>
    <dbReference type="NCBI Taxonomy" id="669202"/>
    <lineage>
        <taxon>Eukaryota</taxon>
        <taxon>Metazoa</taxon>
        <taxon>Cnidaria</taxon>
        <taxon>Myxozoa</taxon>
        <taxon>Myxosporea</taxon>
        <taxon>Bivalvulida</taxon>
        <taxon>Platysporina</taxon>
        <taxon>Myxobolidae</taxon>
        <taxon>Thelohanellus</taxon>
    </lineage>
</organism>
<evidence type="ECO:0000313" key="3">
    <source>
        <dbReference type="Proteomes" id="UP000031668"/>
    </source>
</evidence>
<keyword evidence="1" id="KW-0175">Coiled coil</keyword>
<protein>
    <submittedName>
        <fullName evidence="2">Uncharacterized protein</fullName>
    </submittedName>
</protein>